<feature type="domain" description="Transcription initiation factor TFIID component TAF4 C-terminal" evidence="7">
    <location>
        <begin position="539"/>
        <end position="593"/>
    </location>
</feature>
<evidence type="ECO:0000259" key="7">
    <source>
        <dbReference type="Pfam" id="PF05236"/>
    </source>
</evidence>
<dbReference type="InterPro" id="IPR007900">
    <property type="entry name" value="TAF4_C"/>
</dbReference>
<dbReference type="Gene3D" id="1.20.120.1110">
    <property type="entry name" value="TAFH/NHR1 domain"/>
    <property type="match status" value="1"/>
</dbReference>
<dbReference type="AlphaFoldDB" id="A0A915KF64"/>
<dbReference type="Pfam" id="PF05236">
    <property type="entry name" value="TAF4"/>
    <property type="match status" value="1"/>
</dbReference>
<sequence>QIECNLKKCRFEIFKAKLVHAQLKNIKVIDEQLLYYKLRAKLQQCSLRNVASGCRAIASGCRAIVVVAGWPSSTVEKCDLHNAEMNTMTVTMSSNSPATNANTSDGHQPMDDKIKCMKFLKSLLVYAEKNGSERIMNGLSDILRQLLHILPQLPMVDRDVFTIWLAKAFKHFSNMCDPIYLEPLGNMNTPDFIDKVHGLLGSKPQPSLLPFLEKTLPLVKEAFNAGEFVLNGLSSNASVAPPPTSPAQIVPSVNLPNISATPITISRPSFNPQQQQILRPLLQQQHQIAPNNQPPVRGQQQFVFATIQPSTTGGGSTTQNVAANITLGTAPVTLQAVSNNGSTVLTMAPRFYSTTNNARLFPIKNVAVGQVVPMSQVRSSAAFDSATVGTPSGSSPAIAAGASRPSVQQQPQQFQVFATTSQQQAVVRPQFQTANVATATIISQVQQQQQSLNRLQFQQQRIVVPSQSQPQSLRPSSVAAQLNYPLPGTSMLAESPRTTTVQTFRSAAIMQAEPSTSFKQQQFQTPATPEKFKEPDDDINDVAAMGGVNIAEESQKILDATSDILSHESRSCGKEELLLHKGALSSRIRAACSRYLFCNHGKSEL</sequence>
<evidence type="ECO:0000313" key="8">
    <source>
        <dbReference type="Proteomes" id="UP000887565"/>
    </source>
</evidence>
<keyword evidence="5" id="KW-0539">Nucleus</keyword>
<evidence type="ECO:0000313" key="9">
    <source>
        <dbReference type="WBParaSite" id="nRc.2.0.1.t37362-RA"/>
    </source>
</evidence>
<dbReference type="GO" id="GO:0006367">
    <property type="term" value="P:transcription initiation at RNA polymerase II promoter"/>
    <property type="evidence" value="ECO:0007669"/>
    <property type="project" value="TreeGrafter"/>
</dbReference>
<dbReference type="GO" id="GO:0016251">
    <property type="term" value="F:RNA polymerase II general transcription initiation factor activity"/>
    <property type="evidence" value="ECO:0007669"/>
    <property type="project" value="TreeGrafter"/>
</dbReference>
<feature type="compositionally biased region" description="Low complexity" evidence="6">
    <location>
        <begin position="389"/>
        <end position="405"/>
    </location>
</feature>
<dbReference type="WBParaSite" id="nRc.2.0.1.t37362-RA">
    <property type="protein sequence ID" value="nRc.2.0.1.t37362-RA"/>
    <property type="gene ID" value="nRc.2.0.1.g37362"/>
</dbReference>
<dbReference type="Proteomes" id="UP000887565">
    <property type="component" value="Unplaced"/>
</dbReference>
<dbReference type="GO" id="GO:0005669">
    <property type="term" value="C:transcription factor TFIID complex"/>
    <property type="evidence" value="ECO:0007669"/>
    <property type="project" value="InterPro"/>
</dbReference>
<keyword evidence="4" id="KW-0804">Transcription</keyword>
<organism evidence="8 9">
    <name type="scientific">Romanomermis culicivorax</name>
    <name type="common">Nematode worm</name>
    <dbReference type="NCBI Taxonomy" id="13658"/>
    <lineage>
        <taxon>Eukaryota</taxon>
        <taxon>Metazoa</taxon>
        <taxon>Ecdysozoa</taxon>
        <taxon>Nematoda</taxon>
        <taxon>Enoplea</taxon>
        <taxon>Dorylaimia</taxon>
        <taxon>Mermithida</taxon>
        <taxon>Mermithoidea</taxon>
        <taxon>Mermithidae</taxon>
        <taxon>Romanomermis</taxon>
    </lineage>
</organism>
<dbReference type="InterPro" id="IPR037249">
    <property type="entry name" value="TAFH/NHR1_dom_sf"/>
</dbReference>
<dbReference type="PANTHER" id="PTHR15138:SF14">
    <property type="entry name" value="TRANSCRIPTION INITIATION FACTOR TFIID SUBUNIT 4"/>
    <property type="match status" value="1"/>
</dbReference>
<dbReference type="InterPro" id="IPR045144">
    <property type="entry name" value="TAF4"/>
</dbReference>
<evidence type="ECO:0000256" key="4">
    <source>
        <dbReference type="ARBA" id="ARBA00023163"/>
    </source>
</evidence>
<evidence type="ECO:0000256" key="6">
    <source>
        <dbReference type="SAM" id="MobiDB-lite"/>
    </source>
</evidence>
<evidence type="ECO:0000256" key="1">
    <source>
        <dbReference type="ARBA" id="ARBA00004123"/>
    </source>
</evidence>
<comment type="similarity">
    <text evidence="2">Belongs to the TAF4 family.</text>
</comment>
<accession>A0A915KF64</accession>
<evidence type="ECO:0000256" key="5">
    <source>
        <dbReference type="ARBA" id="ARBA00023242"/>
    </source>
</evidence>
<keyword evidence="8" id="KW-1185">Reference proteome</keyword>
<proteinExistence type="inferred from homology"/>
<name>A0A915KF64_ROMCU</name>
<reference evidence="9" key="1">
    <citation type="submission" date="2022-11" db="UniProtKB">
        <authorList>
            <consortium name="WormBaseParasite"/>
        </authorList>
    </citation>
    <scope>IDENTIFICATION</scope>
</reference>
<comment type="subcellular location">
    <subcellularLocation>
        <location evidence="1">Nucleus</location>
    </subcellularLocation>
</comment>
<feature type="region of interest" description="Disordered" evidence="6">
    <location>
        <begin position="385"/>
        <end position="405"/>
    </location>
</feature>
<protein>
    <recommendedName>
        <fullName evidence="7">Transcription initiation factor TFIID component TAF4 C-terminal domain-containing protein</fullName>
    </recommendedName>
</protein>
<keyword evidence="3" id="KW-0805">Transcription regulation</keyword>
<evidence type="ECO:0000256" key="3">
    <source>
        <dbReference type="ARBA" id="ARBA00023015"/>
    </source>
</evidence>
<dbReference type="PANTHER" id="PTHR15138">
    <property type="entry name" value="TRANSCRIPTION INITIATION FACTOR TFIID SUBUNIT 4"/>
    <property type="match status" value="1"/>
</dbReference>
<dbReference type="GO" id="GO:0003677">
    <property type="term" value="F:DNA binding"/>
    <property type="evidence" value="ECO:0007669"/>
    <property type="project" value="TreeGrafter"/>
</dbReference>
<evidence type="ECO:0000256" key="2">
    <source>
        <dbReference type="ARBA" id="ARBA00006178"/>
    </source>
</evidence>
<dbReference type="SUPFAM" id="SSF158553">
    <property type="entry name" value="TAFH domain-like"/>
    <property type="match status" value="1"/>
</dbReference>